<accession>A0ACB8RNS1</accession>
<name>A0ACB8RNS1_9AGAM</name>
<evidence type="ECO:0000313" key="1">
    <source>
        <dbReference type="EMBL" id="KAI0045814.1"/>
    </source>
</evidence>
<sequence>MTRLSQLLLALVAIAAASAMPMQKRSAEDSVTLAARACVSGSIDECTTALQTLHADWSPVSVEARQPRIKIIPEGVVLQSSTGDVALSRRLLQDIEARHSIKIIPEGVDIEARHRIKIIPEGVVLQSSTGDVALSRRLLQDIEARHKIKIIPEGVVLQSSTGDVALSRRLLQDIEARHSIKIIPEGVVLQSSTGDVALSRRALA</sequence>
<reference evidence="1" key="1">
    <citation type="submission" date="2021-02" db="EMBL/GenBank/DDBJ databases">
        <authorList>
            <consortium name="DOE Joint Genome Institute"/>
            <person name="Ahrendt S."/>
            <person name="Looney B.P."/>
            <person name="Miyauchi S."/>
            <person name="Morin E."/>
            <person name="Drula E."/>
            <person name="Courty P.E."/>
            <person name="Chicoki N."/>
            <person name="Fauchery L."/>
            <person name="Kohler A."/>
            <person name="Kuo A."/>
            <person name="Labutti K."/>
            <person name="Pangilinan J."/>
            <person name="Lipzen A."/>
            <person name="Riley R."/>
            <person name="Andreopoulos W."/>
            <person name="He G."/>
            <person name="Johnson J."/>
            <person name="Barry K.W."/>
            <person name="Grigoriev I.V."/>
            <person name="Nagy L."/>
            <person name="Hibbett D."/>
            <person name="Henrissat B."/>
            <person name="Matheny P.B."/>
            <person name="Labbe J."/>
            <person name="Martin F."/>
        </authorList>
    </citation>
    <scope>NUCLEOTIDE SEQUENCE</scope>
    <source>
        <strain evidence="1">FP105234-sp</strain>
    </source>
</reference>
<protein>
    <submittedName>
        <fullName evidence="1">Uncharacterized protein</fullName>
    </submittedName>
</protein>
<gene>
    <name evidence="1" type="ORF">FA95DRAFT_1573556</name>
</gene>
<reference evidence="1" key="2">
    <citation type="journal article" date="2022" name="New Phytol.">
        <title>Evolutionary transition to the ectomycorrhizal habit in the genomes of a hyperdiverse lineage of mushroom-forming fungi.</title>
        <authorList>
            <person name="Looney B."/>
            <person name="Miyauchi S."/>
            <person name="Morin E."/>
            <person name="Drula E."/>
            <person name="Courty P.E."/>
            <person name="Kohler A."/>
            <person name="Kuo A."/>
            <person name="LaButti K."/>
            <person name="Pangilinan J."/>
            <person name="Lipzen A."/>
            <person name="Riley R."/>
            <person name="Andreopoulos W."/>
            <person name="He G."/>
            <person name="Johnson J."/>
            <person name="Nolan M."/>
            <person name="Tritt A."/>
            <person name="Barry K.W."/>
            <person name="Grigoriev I.V."/>
            <person name="Nagy L.G."/>
            <person name="Hibbett D."/>
            <person name="Henrissat B."/>
            <person name="Matheny P.B."/>
            <person name="Labbe J."/>
            <person name="Martin F.M."/>
        </authorList>
    </citation>
    <scope>NUCLEOTIDE SEQUENCE</scope>
    <source>
        <strain evidence="1">FP105234-sp</strain>
    </source>
</reference>
<dbReference type="Proteomes" id="UP000814033">
    <property type="component" value="Unassembled WGS sequence"/>
</dbReference>
<evidence type="ECO:0000313" key="2">
    <source>
        <dbReference type="Proteomes" id="UP000814033"/>
    </source>
</evidence>
<organism evidence="1 2">
    <name type="scientific">Auriscalpium vulgare</name>
    <dbReference type="NCBI Taxonomy" id="40419"/>
    <lineage>
        <taxon>Eukaryota</taxon>
        <taxon>Fungi</taxon>
        <taxon>Dikarya</taxon>
        <taxon>Basidiomycota</taxon>
        <taxon>Agaricomycotina</taxon>
        <taxon>Agaricomycetes</taxon>
        <taxon>Russulales</taxon>
        <taxon>Auriscalpiaceae</taxon>
        <taxon>Auriscalpium</taxon>
    </lineage>
</organism>
<keyword evidence="2" id="KW-1185">Reference proteome</keyword>
<comment type="caution">
    <text evidence="1">The sequence shown here is derived from an EMBL/GenBank/DDBJ whole genome shotgun (WGS) entry which is preliminary data.</text>
</comment>
<proteinExistence type="predicted"/>
<dbReference type="EMBL" id="MU275941">
    <property type="protein sequence ID" value="KAI0045814.1"/>
    <property type="molecule type" value="Genomic_DNA"/>
</dbReference>